<comment type="similarity">
    <text evidence="2 6">Belongs to the zinc-containing alcohol dehydrogenase family.</text>
</comment>
<proteinExistence type="inferred from homology"/>
<evidence type="ECO:0000313" key="9">
    <source>
        <dbReference type="Proteomes" id="UP000515733"/>
    </source>
</evidence>
<dbReference type="InterPro" id="IPR020843">
    <property type="entry name" value="ER"/>
</dbReference>
<evidence type="ECO:0000256" key="5">
    <source>
        <dbReference type="ARBA" id="ARBA00023002"/>
    </source>
</evidence>
<dbReference type="InterPro" id="IPR036291">
    <property type="entry name" value="NAD(P)-bd_dom_sf"/>
</dbReference>
<keyword evidence="4 6" id="KW-0862">Zinc</keyword>
<dbReference type="AlphaFoldDB" id="A0A6S6XVL5"/>
<keyword evidence="3 6" id="KW-0479">Metal-binding</keyword>
<accession>A0A6S6XVL5</accession>
<dbReference type="Proteomes" id="UP000515733">
    <property type="component" value="Chromosome"/>
</dbReference>
<evidence type="ECO:0000256" key="6">
    <source>
        <dbReference type="RuleBase" id="RU361277"/>
    </source>
</evidence>
<dbReference type="InterPro" id="IPR013154">
    <property type="entry name" value="ADH-like_N"/>
</dbReference>
<protein>
    <submittedName>
        <fullName evidence="8">Alcohol dehydrogenase, zinc-binding domain protein</fullName>
    </submittedName>
</protein>
<dbReference type="SUPFAM" id="SSF50129">
    <property type="entry name" value="GroES-like"/>
    <property type="match status" value="1"/>
</dbReference>
<dbReference type="InterPro" id="IPR002328">
    <property type="entry name" value="ADH_Zn_CS"/>
</dbReference>
<dbReference type="Gene3D" id="3.90.180.10">
    <property type="entry name" value="Medium-chain alcohol dehydrogenases, catalytic domain"/>
    <property type="match status" value="2"/>
</dbReference>
<evidence type="ECO:0000259" key="7">
    <source>
        <dbReference type="SMART" id="SM00829"/>
    </source>
</evidence>
<dbReference type="Pfam" id="PF08240">
    <property type="entry name" value="ADH_N"/>
    <property type="match status" value="1"/>
</dbReference>
<dbReference type="PANTHER" id="PTHR43161:SF23">
    <property type="entry name" value="(R,R)-BUTANEDIOL DEHYDROGENASE-RELATED"/>
    <property type="match status" value="1"/>
</dbReference>
<dbReference type="InterPro" id="IPR013149">
    <property type="entry name" value="ADH-like_C"/>
</dbReference>
<dbReference type="InterPro" id="IPR011032">
    <property type="entry name" value="GroES-like_sf"/>
</dbReference>
<gene>
    <name evidence="8" type="ORF">DENOEST_2935</name>
</gene>
<dbReference type="KEGG" id="doe:DENOEST_2935"/>
<comment type="cofactor">
    <cofactor evidence="1 6">
        <name>Zn(2+)</name>
        <dbReference type="ChEBI" id="CHEBI:29105"/>
    </cofactor>
</comment>
<keyword evidence="9" id="KW-1185">Reference proteome</keyword>
<dbReference type="OrthoDB" id="9785812at2"/>
<reference evidence="8 9" key="1">
    <citation type="submission" date="2020-03" db="EMBL/GenBank/DDBJ databases">
        <authorList>
            <consortium name="Genoscope - CEA"/>
            <person name="William W."/>
        </authorList>
    </citation>
    <scope>NUCLEOTIDE SEQUENCE [LARGE SCALE GENOMIC DNA]</scope>
    <source>
        <strain evidence="9">DSM 16959</strain>
    </source>
</reference>
<evidence type="ECO:0000313" key="8">
    <source>
        <dbReference type="EMBL" id="CAB1370094.1"/>
    </source>
</evidence>
<feature type="domain" description="Enoyl reductase (ER)" evidence="7">
    <location>
        <begin position="12"/>
        <end position="337"/>
    </location>
</feature>
<organism evidence="8 9">
    <name type="scientific">Denitratisoma oestradiolicum</name>
    <dbReference type="NCBI Taxonomy" id="311182"/>
    <lineage>
        <taxon>Bacteria</taxon>
        <taxon>Pseudomonadati</taxon>
        <taxon>Pseudomonadota</taxon>
        <taxon>Betaproteobacteria</taxon>
        <taxon>Nitrosomonadales</taxon>
        <taxon>Sterolibacteriaceae</taxon>
        <taxon>Denitratisoma</taxon>
    </lineage>
</organism>
<dbReference type="GO" id="GO:0016616">
    <property type="term" value="F:oxidoreductase activity, acting on the CH-OH group of donors, NAD or NADP as acceptor"/>
    <property type="evidence" value="ECO:0007669"/>
    <property type="project" value="UniProtKB-ARBA"/>
</dbReference>
<dbReference type="Gene3D" id="3.40.50.720">
    <property type="entry name" value="NAD(P)-binding Rossmann-like Domain"/>
    <property type="match status" value="1"/>
</dbReference>
<evidence type="ECO:0000256" key="1">
    <source>
        <dbReference type="ARBA" id="ARBA00001947"/>
    </source>
</evidence>
<dbReference type="Pfam" id="PF00107">
    <property type="entry name" value="ADH_zinc_N"/>
    <property type="match status" value="1"/>
</dbReference>
<sequence length="342" mass="36586">MMALSRRQLRVHKPDDLRMDEMALPELTGADALIRVAACGICGSDLGYLSKGGMRGPSDTPLSLGHEFAGVIEQVGNQVCGLHPGMRVVVNPDDNLIGGGGPEGGFSEWVLVRQARAGSNIHPIPDHLPFELAALTEPLSVSLHGVNRARVTPQSKVVIYGAGVIGLGIVIGLRRRGVRDIVVVDRQQERLEMARHLGASATINPGSEDLRATLGKLHGESQKYGFPMVNTDIFIDAAGAGSLLQQTVEMCRSGTRIVIVAVYRQPVAIDMVMVMAKEIELTGSIAYPDDEFQEVIGMLGKGEVDTSTLITHRFPFDQAMAAFAQAKDTASALKVMVSIDEG</sequence>
<dbReference type="EMBL" id="LR778301">
    <property type="protein sequence ID" value="CAB1370094.1"/>
    <property type="molecule type" value="Genomic_DNA"/>
</dbReference>
<evidence type="ECO:0000256" key="3">
    <source>
        <dbReference type="ARBA" id="ARBA00022723"/>
    </source>
</evidence>
<name>A0A6S6XVL5_9PROT</name>
<dbReference type="GO" id="GO:0008270">
    <property type="term" value="F:zinc ion binding"/>
    <property type="evidence" value="ECO:0007669"/>
    <property type="project" value="InterPro"/>
</dbReference>
<dbReference type="PANTHER" id="PTHR43161">
    <property type="entry name" value="SORBITOL DEHYDROGENASE"/>
    <property type="match status" value="1"/>
</dbReference>
<dbReference type="SMART" id="SM00829">
    <property type="entry name" value="PKS_ER"/>
    <property type="match status" value="1"/>
</dbReference>
<dbReference type="PROSITE" id="PS00059">
    <property type="entry name" value="ADH_ZINC"/>
    <property type="match status" value="1"/>
</dbReference>
<evidence type="ECO:0000256" key="2">
    <source>
        <dbReference type="ARBA" id="ARBA00008072"/>
    </source>
</evidence>
<dbReference type="SUPFAM" id="SSF51735">
    <property type="entry name" value="NAD(P)-binding Rossmann-fold domains"/>
    <property type="match status" value="1"/>
</dbReference>
<keyword evidence="5" id="KW-0560">Oxidoreductase</keyword>
<evidence type="ECO:0000256" key="4">
    <source>
        <dbReference type="ARBA" id="ARBA00022833"/>
    </source>
</evidence>